<proteinExistence type="inferred from homology"/>
<dbReference type="Gene3D" id="2.40.33.10">
    <property type="entry name" value="PK beta-barrel domain-like"/>
    <property type="match status" value="1"/>
</dbReference>
<gene>
    <name evidence="17" type="ordered locus">Mmc1_1432</name>
</gene>
<organism evidence="17 18">
    <name type="scientific">Magnetococcus marinus (strain ATCC BAA-1437 / JCM 17883 / MC-1)</name>
    <dbReference type="NCBI Taxonomy" id="156889"/>
    <lineage>
        <taxon>Bacteria</taxon>
        <taxon>Pseudomonadati</taxon>
        <taxon>Pseudomonadota</taxon>
        <taxon>Magnetococcia</taxon>
        <taxon>Magnetococcales</taxon>
        <taxon>Magnetococcaceae</taxon>
        <taxon>Magnetococcus</taxon>
    </lineage>
</organism>
<dbReference type="NCBIfam" id="TIGR01064">
    <property type="entry name" value="pyruv_kin"/>
    <property type="match status" value="1"/>
</dbReference>
<dbReference type="UniPathway" id="UPA00109">
    <property type="reaction ID" value="UER00188"/>
</dbReference>
<feature type="domain" description="4Fe-4S ferredoxin-type" evidence="16">
    <location>
        <begin position="493"/>
        <end position="522"/>
    </location>
</feature>
<keyword evidence="13 17" id="KW-0670">Pyruvate</keyword>
<dbReference type="OrthoDB" id="9812123at2"/>
<dbReference type="Gene3D" id="3.20.20.60">
    <property type="entry name" value="Phosphoenolpyruvate-binding domains"/>
    <property type="match status" value="1"/>
</dbReference>
<keyword evidence="4 15" id="KW-0808">Transferase</keyword>
<dbReference type="Gene3D" id="3.30.70.20">
    <property type="match status" value="1"/>
</dbReference>
<dbReference type="Gene3D" id="3.40.1380.20">
    <property type="entry name" value="Pyruvate kinase, C-terminal domain"/>
    <property type="match status" value="1"/>
</dbReference>
<evidence type="ECO:0000256" key="7">
    <source>
        <dbReference type="ARBA" id="ARBA00022777"/>
    </source>
</evidence>
<keyword evidence="12 15" id="KW-0324">Glycolysis</keyword>
<dbReference type="GO" id="GO:0004743">
    <property type="term" value="F:pyruvate kinase activity"/>
    <property type="evidence" value="ECO:0007669"/>
    <property type="project" value="UniProtKB-UniRule"/>
</dbReference>
<evidence type="ECO:0000256" key="5">
    <source>
        <dbReference type="ARBA" id="ARBA00022723"/>
    </source>
</evidence>
<reference evidence="18" key="1">
    <citation type="journal article" date="2009" name="Appl. Environ. Microbiol.">
        <title>Complete genome sequence of the chemolithoautotrophic marine magnetotactic coccus strain MC-1.</title>
        <authorList>
            <person name="Schubbe S."/>
            <person name="Williams T.J."/>
            <person name="Xie G."/>
            <person name="Kiss H.E."/>
            <person name="Brettin T.S."/>
            <person name="Martinez D."/>
            <person name="Ross C.A."/>
            <person name="Schuler D."/>
            <person name="Cox B.L."/>
            <person name="Nealson K.H."/>
            <person name="Bazylinski D.A."/>
        </authorList>
    </citation>
    <scope>NUCLEOTIDE SEQUENCE [LARGE SCALE GENOMIC DNA]</scope>
    <source>
        <strain evidence="18">ATCC BAA-1437 / JCM 17883 / MC-1</strain>
    </source>
</reference>
<keyword evidence="7 15" id="KW-0418">Kinase</keyword>
<keyword evidence="6" id="KW-0547">Nucleotide-binding</keyword>
<dbReference type="InterPro" id="IPR011037">
    <property type="entry name" value="Pyrv_Knase-like_insert_dom_sf"/>
</dbReference>
<evidence type="ECO:0000256" key="10">
    <source>
        <dbReference type="ARBA" id="ARBA00023004"/>
    </source>
</evidence>
<dbReference type="InterPro" id="IPR015806">
    <property type="entry name" value="Pyrv_Knase_insert_dom_sf"/>
</dbReference>
<dbReference type="EC" id="2.7.1.40" evidence="3 14"/>
<dbReference type="SUPFAM" id="SSF50800">
    <property type="entry name" value="PK beta-barrel domain-like"/>
    <property type="match status" value="1"/>
</dbReference>
<dbReference type="GO" id="GO:0051536">
    <property type="term" value="F:iron-sulfur cluster binding"/>
    <property type="evidence" value="ECO:0007669"/>
    <property type="project" value="UniProtKB-KW"/>
</dbReference>
<dbReference type="PRINTS" id="PR01050">
    <property type="entry name" value="PYRUVTKNASE"/>
</dbReference>
<evidence type="ECO:0000256" key="1">
    <source>
        <dbReference type="ARBA" id="ARBA00004997"/>
    </source>
</evidence>
<dbReference type="STRING" id="156889.Mmc1_1432"/>
<evidence type="ECO:0000256" key="12">
    <source>
        <dbReference type="ARBA" id="ARBA00023152"/>
    </source>
</evidence>
<evidence type="ECO:0000256" key="14">
    <source>
        <dbReference type="NCBIfam" id="TIGR01064"/>
    </source>
</evidence>
<accession>A0L7K0</accession>
<dbReference type="NCBIfam" id="NF004491">
    <property type="entry name" value="PRK05826.1"/>
    <property type="match status" value="1"/>
</dbReference>
<dbReference type="PANTHER" id="PTHR11817">
    <property type="entry name" value="PYRUVATE KINASE"/>
    <property type="match status" value="1"/>
</dbReference>
<evidence type="ECO:0000256" key="3">
    <source>
        <dbReference type="ARBA" id="ARBA00012142"/>
    </source>
</evidence>
<evidence type="ECO:0000256" key="8">
    <source>
        <dbReference type="ARBA" id="ARBA00022840"/>
    </source>
</evidence>
<evidence type="ECO:0000256" key="2">
    <source>
        <dbReference type="ARBA" id="ARBA00008663"/>
    </source>
</evidence>
<evidence type="ECO:0000256" key="9">
    <source>
        <dbReference type="ARBA" id="ARBA00022842"/>
    </source>
</evidence>
<dbReference type="GO" id="GO:0016301">
    <property type="term" value="F:kinase activity"/>
    <property type="evidence" value="ECO:0007669"/>
    <property type="project" value="UniProtKB-KW"/>
</dbReference>
<dbReference type="HOGENOM" id="CLU_015439_0_2_5"/>
<keyword evidence="8" id="KW-0067">ATP-binding</keyword>
<dbReference type="InterPro" id="IPR040442">
    <property type="entry name" value="Pyrv_kinase-like_dom_sf"/>
</dbReference>
<name>A0L7K0_MAGMM</name>
<dbReference type="GO" id="GO:0030955">
    <property type="term" value="F:potassium ion binding"/>
    <property type="evidence" value="ECO:0007669"/>
    <property type="project" value="UniProtKB-UniRule"/>
</dbReference>
<dbReference type="eggNOG" id="COG0469">
    <property type="taxonomic scope" value="Bacteria"/>
</dbReference>
<evidence type="ECO:0000256" key="13">
    <source>
        <dbReference type="ARBA" id="ARBA00023317"/>
    </source>
</evidence>
<dbReference type="Pfam" id="PF02887">
    <property type="entry name" value="PK_C"/>
    <property type="match status" value="1"/>
</dbReference>
<evidence type="ECO:0000256" key="4">
    <source>
        <dbReference type="ARBA" id="ARBA00022679"/>
    </source>
</evidence>
<dbReference type="NCBIfam" id="NF004978">
    <property type="entry name" value="PRK06354.1"/>
    <property type="match status" value="1"/>
</dbReference>
<keyword evidence="5" id="KW-0479">Metal-binding</keyword>
<dbReference type="Pfam" id="PF12837">
    <property type="entry name" value="Fer4_6"/>
    <property type="match status" value="1"/>
</dbReference>
<dbReference type="Pfam" id="PF00224">
    <property type="entry name" value="PK"/>
    <property type="match status" value="1"/>
</dbReference>
<dbReference type="InterPro" id="IPR036918">
    <property type="entry name" value="Pyrv_Knase_C_sf"/>
</dbReference>
<protein>
    <recommendedName>
        <fullName evidence="3 14">Pyruvate kinase</fullName>
        <ecNumber evidence="3 14">2.7.1.40</ecNumber>
    </recommendedName>
</protein>
<evidence type="ECO:0000313" key="17">
    <source>
        <dbReference type="EMBL" id="ABK43943.1"/>
    </source>
</evidence>
<dbReference type="InterPro" id="IPR015793">
    <property type="entry name" value="Pyrv_Knase_brl"/>
</dbReference>
<evidence type="ECO:0000256" key="11">
    <source>
        <dbReference type="ARBA" id="ARBA00023014"/>
    </source>
</evidence>
<evidence type="ECO:0000313" key="18">
    <source>
        <dbReference type="Proteomes" id="UP000002586"/>
    </source>
</evidence>
<dbReference type="RefSeq" id="WP_011713096.1">
    <property type="nucleotide sequence ID" value="NC_008576.1"/>
</dbReference>
<dbReference type="InterPro" id="IPR015795">
    <property type="entry name" value="Pyrv_Knase_C"/>
</dbReference>
<dbReference type="PROSITE" id="PS00198">
    <property type="entry name" value="4FE4S_FER_1"/>
    <property type="match status" value="1"/>
</dbReference>
<dbReference type="SUPFAM" id="SSF54862">
    <property type="entry name" value="4Fe-4S ferredoxins"/>
    <property type="match status" value="1"/>
</dbReference>
<keyword evidence="10" id="KW-0408">Iron</keyword>
<keyword evidence="18" id="KW-1185">Reference proteome</keyword>
<comment type="catalytic activity">
    <reaction evidence="15">
        <text>pyruvate + ATP = phosphoenolpyruvate + ADP + H(+)</text>
        <dbReference type="Rhea" id="RHEA:18157"/>
        <dbReference type="ChEBI" id="CHEBI:15361"/>
        <dbReference type="ChEBI" id="CHEBI:15378"/>
        <dbReference type="ChEBI" id="CHEBI:30616"/>
        <dbReference type="ChEBI" id="CHEBI:58702"/>
        <dbReference type="ChEBI" id="CHEBI:456216"/>
        <dbReference type="EC" id="2.7.1.40"/>
    </reaction>
</comment>
<reference evidence="17 18" key="2">
    <citation type="journal article" date="2012" name="Int. J. Syst. Evol. Microbiol.">
        <title>Magnetococcus marinus gen. nov., sp. nov., a marine, magnetotactic bacterium that represents a novel lineage (Magnetococcaceae fam. nov.; Magnetococcales ord. nov.) at the base of the Alphaproteobacteria.</title>
        <authorList>
            <person name="Bazylinski D.A."/>
            <person name="Williams T.J."/>
            <person name="Lefevre C.T."/>
            <person name="Berg R.J."/>
            <person name="Zhang C.L."/>
            <person name="Bowser S.S."/>
            <person name="Dean A.J."/>
            <person name="Beveridge T.J."/>
        </authorList>
    </citation>
    <scope>NUCLEOTIDE SEQUENCE [LARGE SCALE GENOMIC DNA]</scope>
    <source>
        <strain evidence="18">ATCC BAA-1437 / JCM 17883 / MC-1</strain>
    </source>
</reference>
<dbReference type="GO" id="GO:0000287">
    <property type="term" value="F:magnesium ion binding"/>
    <property type="evidence" value="ECO:0007669"/>
    <property type="project" value="UniProtKB-UniRule"/>
</dbReference>
<evidence type="ECO:0000259" key="16">
    <source>
        <dbReference type="PROSITE" id="PS51379"/>
    </source>
</evidence>
<comment type="similarity">
    <text evidence="2 15">Belongs to the pyruvate kinase family.</text>
</comment>
<sequence>MARRAKIVATLGPACSSVEQITRLIEAGLDVARLNMSHGDHKAHLELIHNVREASRIAKREVALLCDLQGPKIRVGHLDEPLRLEKGQQWAIIPEGSHPPKLKCDGIIPCTYAGLAKDAVPGCRILFDDGYLQARAIGTEEGALLVNIEHGGLLKSHKGINMPDASISAPSLTTKDQQDLFFGVKHDVDYVALSFVRSAKCVQNVKFMLHRRKIYKPIIAKIERPEAIRNIDEIIKVVDGIMIARGDMAVEIGNHRVPSVQRQIIQKCRAKGKPVITATQMLESMIQNPSPTRAEASDVANAIWDGTDAVMLSAETSVGVDPINTVLTMGRIVEEAERNPRGPRLDAESHSISSASMMAAARVAEQVSARWIIALTVTGSSALSLARFRPEVPVLGAARTQGGVRRMNLYWGITPRLFNYSIEEREDIEPEVIQWMREQSMLQVGEKIVVVKGGGLLSNHSTSSSIRVDLVRDTRNIDEGVSQITQESVAGKGIITLDAARCVACGNCVNICPYGIWVAAASNTRSVSFNRDQVDNCSLDQECVRVCSSHAITITDAKDMHEWVEKEEL</sequence>
<dbReference type="Proteomes" id="UP000002586">
    <property type="component" value="Chromosome"/>
</dbReference>
<dbReference type="SUPFAM" id="SSF51621">
    <property type="entry name" value="Phosphoenolpyruvate/pyruvate domain"/>
    <property type="match status" value="1"/>
</dbReference>
<dbReference type="KEGG" id="mgm:Mmc1_1432"/>
<comment type="pathway">
    <text evidence="1 15">Carbohydrate degradation; glycolysis; pyruvate from D-glyceraldehyde 3-phosphate: step 5/5.</text>
</comment>
<dbReference type="GO" id="GO:0005524">
    <property type="term" value="F:ATP binding"/>
    <property type="evidence" value="ECO:0007669"/>
    <property type="project" value="UniProtKB-KW"/>
</dbReference>
<evidence type="ECO:0000256" key="6">
    <source>
        <dbReference type="ARBA" id="ARBA00022741"/>
    </source>
</evidence>
<evidence type="ECO:0000256" key="15">
    <source>
        <dbReference type="RuleBase" id="RU000504"/>
    </source>
</evidence>
<dbReference type="AlphaFoldDB" id="A0L7K0"/>
<dbReference type="InterPro" id="IPR001697">
    <property type="entry name" value="Pyr_Knase"/>
</dbReference>
<dbReference type="PROSITE" id="PS51379">
    <property type="entry name" value="4FE4S_FER_2"/>
    <property type="match status" value="1"/>
</dbReference>
<dbReference type="EMBL" id="CP000471">
    <property type="protein sequence ID" value="ABK43943.1"/>
    <property type="molecule type" value="Genomic_DNA"/>
</dbReference>
<dbReference type="InterPro" id="IPR017900">
    <property type="entry name" value="4Fe4S_Fe_S_CS"/>
</dbReference>
<dbReference type="InterPro" id="IPR017896">
    <property type="entry name" value="4Fe4S_Fe-S-bd"/>
</dbReference>
<keyword evidence="11" id="KW-0411">Iron-sulfur</keyword>
<dbReference type="InterPro" id="IPR015813">
    <property type="entry name" value="Pyrv/PenolPyrv_kinase-like_dom"/>
</dbReference>
<dbReference type="SUPFAM" id="SSF52935">
    <property type="entry name" value="PK C-terminal domain-like"/>
    <property type="match status" value="1"/>
</dbReference>
<keyword evidence="9 15" id="KW-0460">Magnesium</keyword>